<dbReference type="EC" id="3.6.1.66" evidence="10"/>
<dbReference type="HAMAP" id="MF_01405">
    <property type="entry name" value="Non_canon_purine_NTPase"/>
    <property type="match status" value="1"/>
</dbReference>
<dbReference type="PANTHER" id="PTHR11067">
    <property type="entry name" value="INOSINE TRIPHOSPHATE PYROPHOSPHATASE/HAM1 PROTEIN"/>
    <property type="match status" value="1"/>
</dbReference>
<keyword evidence="5 10" id="KW-0378">Hydrolase</keyword>
<comment type="catalytic activity">
    <reaction evidence="10">
        <text>ITP + H2O = IMP + diphosphate + H(+)</text>
        <dbReference type="Rhea" id="RHEA:29399"/>
        <dbReference type="ChEBI" id="CHEBI:15377"/>
        <dbReference type="ChEBI" id="CHEBI:15378"/>
        <dbReference type="ChEBI" id="CHEBI:33019"/>
        <dbReference type="ChEBI" id="CHEBI:58053"/>
        <dbReference type="ChEBI" id="CHEBI:61402"/>
        <dbReference type="EC" id="3.6.1.66"/>
    </reaction>
</comment>
<keyword evidence="3 10" id="KW-0479">Metal-binding</keyword>
<evidence type="ECO:0000256" key="1">
    <source>
        <dbReference type="ARBA" id="ARBA00008023"/>
    </source>
</evidence>
<comment type="cofactor">
    <cofactor evidence="10">
        <name>Mg(2+)</name>
        <dbReference type="ChEBI" id="CHEBI:18420"/>
    </cofactor>
    <text evidence="10">Binds 1 Mg(2+) ion per subunit.</text>
</comment>
<evidence type="ECO:0000256" key="8">
    <source>
        <dbReference type="ARBA" id="ARBA00051875"/>
    </source>
</evidence>
<dbReference type="GO" id="GO:0036220">
    <property type="term" value="F:ITP diphosphatase activity"/>
    <property type="evidence" value="ECO:0007669"/>
    <property type="project" value="UniProtKB-UniRule"/>
</dbReference>
<comment type="caution">
    <text evidence="10">Lacks conserved residue(s) required for the propagation of feature annotation.</text>
</comment>
<evidence type="ECO:0000256" key="11">
    <source>
        <dbReference type="RuleBase" id="RU003781"/>
    </source>
</evidence>
<gene>
    <name evidence="12" type="primary">rdgB</name>
    <name evidence="12" type="ORF">HH304_03365</name>
</gene>
<keyword evidence="7 10" id="KW-0546">Nucleotide metabolism</keyword>
<dbReference type="CDD" id="cd00515">
    <property type="entry name" value="HAM1"/>
    <property type="match status" value="1"/>
</dbReference>
<evidence type="ECO:0000256" key="6">
    <source>
        <dbReference type="ARBA" id="ARBA00022842"/>
    </source>
</evidence>
<feature type="binding site" evidence="10">
    <location>
        <begin position="176"/>
        <end position="177"/>
    </location>
    <ligand>
        <name>substrate</name>
    </ligand>
</feature>
<dbReference type="NCBIfam" id="TIGR00042">
    <property type="entry name" value="RdgB/HAM1 family non-canonical purine NTP pyrophosphatase"/>
    <property type="match status" value="1"/>
</dbReference>
<dbReference type="GO" id="GO:0036222">
    <property type="term" value="F:XTP diphosphatase activity"/>
    <property type="evidence" value="ECO:0007669"/>
    <property type="project" value="UniProtKB-UniRule"/>
</dbReference>
<evidence type="ECO:0000256" key="7">
    <source>
        <dbReference type="ARBA" id="ARBA00023080"/>
    </source>
</evidence>
<dbReference type="GO" id="GO:0000166">
    <property type="term" value="F:nucleotide binding"/>
    <property type="evidence" value="ECO:0007669"/>
    <property type="project" value="UniProtKB-KW"/>
</dbReference>
<dbReference type="InterPro" id="IPR002637">
    <property type="entry name" value="RdgB/HAM1"/>
</dbReference>
<feature type="binding site" evidence="10">
    <location>
        <position position="68"/>
    </location>
    <ligand>
        <name>Mg(2+)</name>
        <dbReference type="ChEBI" id="CHEBI:18420"/>
    </ligand>
</feature>
<dbReference type="Proteomes" id="UP000559010">
    <property type="component" value="Unassembled WGS sequence"/>
</dbReference>
<dbReference type="PANTHER" id="PTHR11067:SF9">
    <property type="entry name" value="INOSINE TRIPHOSPHATE PYROPHOSPHATASE"/>
    <property type="match status" value="1"/>
</dbReference>
<keyword evidence="4 10" id="KW-0547">Nucleotide-binding</keyword>
<dbReference type="FunFam" id="3.90.950.10:FF:000001">
    <property type="entry name" value="dITP/XTP pyrophosphatase"/>
    <property type="match status" value="1"/>
</dbReference>
<feature type="binding site" evidence="10">
    <location>
        <position position="171"/>
    </location>
    <ligand>
        <name>substrate</name>
    </ligand>
</feature>
<protein>
    <recommendedName>
        <fullName evidence="10">dITP/XTP pyrophosphatase</fullName>
        <ecNumber evidence="10">3.6.1.66</ecNumber>
    </recommendedName>
    <alternativeName>
        <fullName evidence="10">Non-canonical purine NTP pyrophosphatase</fullName>
    </alternativeName>
    <alternativeName>
        <fullName evidence="10">Non-standard purine NTP pyrophosphatase</fullName>
    </alternativeName>
    <alternativeName>
        <fullName evidence="10">Nucleoside-triphosphate diphosphatase</fullName>
    </alternativeName>
    <alternativeName>
        <fullName evidence="10">Nucleoside-triphosphate pyrophosphatase</fullName>
        <shortName evidence="10">NTPase</shortName>
    </alternativeName>
</protein>
<evidence type="ECO:0000256" key="3">
    <source>
        <dbReference type="ARBA" id="ARBA00022723"/>
    </source>
</evidence>
<keyword evidence="13" id="KW-1185">Reference proteome</keyword>
<keyword evidence="6 10" id="KW-0460">Magnesium</keyword>
<comment type="similarity">
    <text evidence="1 10 11">Belongs to the HAM1 NTPase family.</text>
</comment>
<evidence type="ECO:0000256" key="10">
    <source>
        <dbReference type="HAMAP-Rule" id="MF_01405"/>
    </source>
</evidence>
<evidence type="ECO:0000256" key="2">
    <source>
        <dbReference type="ARBA" id="ARBA00011738"/>
    </source>
</evidence>
<dbReference type="GO" id="GO:0009117">
    <property type="term" value="P:nucleotide metabolic process"/>
    <property type="evidence" value="ECO:0007669"/>
    <property type="project" value="UniProtKB-KW"/>
</dbReference>
<organism evidence="12 13">
    <name type="scientific">Marinigracilibium pacificum</name>
    <dbReference type="NCBI Taxonomy" id="2729599"/>
    <lineage>
        <taxon>Bacteria</taxon>
        <taxon>Pseudomonadati</taxon>
        <taxon>Bacteroidota</taxon>
        <taxon>Cytophagia</taxon>
        <taxon>Cytophagales</taxon>
        <taxon>Flammeovirgaceae</taxon>
        <taxon>Marinigracilibium</taxon>
    </lineage>
</organism>
<dbReference type="EMBL" id="JABBNU010000002">
    <property type="protein sequence ID" value="NMM47423.1"/>
    <property type="molecule type" value="Genomic_DNA"/>
</dbReference>
<feature type="binding site" evidence="10">
    <location>
        <begin position="148"/>
        <end position="151"/>
    </location>
    <ligand>
        <name>substrate</name>
    </ligand>
</feature>
<dbReference type="GO" id="GO:0017111">
    <property type="term" value="F:ribonucleoside triphosphate phosphatase activity"/>
    <property type="evidence" value="ECO:0007669"/>
    <property type="project" value="InterPro"/>
</dbReference>
<comment type="subunit">
    <text evidence="2 10">Homodimer.</text>
</comment>
<evidence type="ECO:0000256" key="4">
    <source>
        <dbReference type="ARBA" id="ARBA00022741"/>
    </source>
</evidence>
<dbReference type="GO" id="GO:0009146">
    <property type="term" value="P:purine nucleoside triphosphate catabolic process"/>
    <property type="evidence" value="ECO:0007669"/>
    <property type="project" value="UniProtKB-UniRule"/>
</dbReference>
<dbReference type="Pfam" id="PF01725">
    <property type="entry name" value="Ham1p_like"/>
    <property type="match status" value="1"/>
</dbReference>
<reference evidence="12 13" key="1">
    <citation type="submission" date="2020-04" db="EMBL/GenBank/DDBJ databases">
        <title>Flammeovirgaceae bacterium KN852 isolated from deep sea.</title>
        <authorList>
            <person name="Zhang D.-C."/>
        </authorList>
    </citation>
    <scope>NUCLEOTIDE SEQUENCE [LARGE SCALE GENOMIC DNA]</scope>
    <source>
        <strain evidence="12 13">KN852</strain>
    </source>
</reference>
<accession>A0A848ISK6</accession>
<feature type="binding site" evidence="10">
    <location>
        <position position="69"/>
    </location>
    <ligand>
        <name>substrate</name>
    </ligand>
</feature>
<comment type="caution">
    <text evidence="12">The sequence shown here is derived from an EMBL/GenBank/DDBJ whole genome shotgun (WGS) entry which is preliminary data.</text>
</comment>
<comment type="function">
    <text evidence="10">Pyrophosphatase that catalyzes the hydrolysis of nucleoside triphosphates to their monophosphate derivatives, with a high preference for the non-canonical purine nucleotides XTP (xanthosine triphosphate), dITP (deoxyinosine triphosphate) and ITP. Seems to function as a house-cleaning enzyme that removes non-canonical purine nucleotides from the nucleotide pool, thus preventing their incorporation into DNA/RNA and avoiding chromosomal lesions.</text>
</comment>
<dbReference type="GO" id="GO:0035870">
    <property type="term" value="F:dITP diphosphatase activity"/>
    <property type="evidence" value="ECO:0007669"/>
    <property type="project" value="UniProtKB-UniRule"/>
</dbReference>
<dbReference type="GO" id="GO:0046872">
    <property type="term" value="F:metal ion binding"/>
    <property type="evidence" value="ECO:0007669"/>
    <property type="project" value="UniProtKB-KW"/>
</dbReference>
<dbReference type="SUPFAM" id="SSF52972">
    <property type="entry name" value="ITPase-like"/>
    <property type="match status" value="1"/>
</dbReference>
<evidence type="ECO:0000313" key="12">
    <source>
        <dbReference type="EMBL" id="NMM47423.1"/>
    </source>
</evidence>
<feature type="active site" description="Proton acceptor" evidence="10">
    <location>
        <position position="68"/>
    </location>
</feature>
<evidence type="ECO:0000256" key="5">
    <source>
        <dbReference type="ARBA" id="ARBA00022801"/>
    </source>
</evidence>
<evidence type="ECO:0000256" key="9">
    <source>
        <dbReference type="ARBA" id="ARBA00052017"/>
    </source>
</evidence>
<dbReference type="GO" id="GO:0005829">
    <property type="term" value="C:cytosol"/>
    <property type="evidence" value="ECO:0007669"/>
    <property type="project" value="TreeGrafter"/>
</dbReference>
<feature type="binding site" evidence="10">
    <location>
        <begin position="7"/>
        <end position="12"/>
    </location>
    <ligand>
        <name>substrate</name>
    </ligand>
</feature>
<proteinExistence type="inferred from homology"/>
<dbReference type="InterPro" id="IPR029001">
    <property type="entry name" value="ITPase-like_fam"/>
</dbReference>
<name>A0A848ISK6_9BACT</name>
<evidence type="ECO:0000313" key="13">
    <source>
        <dbReference type="Proteomes" id="UP000559010"/>
    </source>
</evidence>
<dbReference type="Gene3D" id="3.90.950.10">
    <property type="match status" value="1"/>
</dbReference>
<dbReference type="AlphaFoldDB" id="A0A848ISK6"/>
<dbReference type="InterPro" id="IPR020922">
    <property type="entry name" value="dITP/XTP_pyrophosphatase"/>
</dbReference>
<sequence length="191" mass="21164">MKICFATNNHNKVKEVQALLGDKYHLITLDEAGVDFELREDYDTLEANSKQKAEQVYEIAGVPVFADDTGLEVEALNGAPGVYSARYAGEQKNDKDNIKKLLNELGDSANRSARFRTVITLILEGEVKQFEGVVEGVITQQESGEEGFGYDPVFVPENKGVTFAEMTASEKNEISHRGRAVNKLVDYLKSI</sequence>
<comment type="catalytic activity">
    <reaction evidence="9 10">
        <text>XTP + H2O = XMP + diphosphate + H(+)</text>
        <dbReference type="Rhea" id="RHEA:28610"/>
        <dbReference type="ChEBI" id="CHEBI:15377"/>
        <dbReference type="ChEBI" id="CHEBI:15378"/>
        <dbReference type="ChEBI" id="CHEBI:33019"/>
        <dbReference type="ChEBI" id="CHEBI:57464"/>
        <dbReference type="ChEBI" id="CHEBI:61314"/>
        <dbReference type="EC" id="3.6.1.66"/>
    </reaction>
</comment>
<comment type="catalytic activity">
    <reaction evidence="8 10">
        <text>dITP + H2O = dIMP + diphosphate + H(+)</text>
        <dbReference type="Rhea" id="RHEA:28342"/>
        <dbReference type="ChEBI" id="CHEBI:15377"/>
        <dbReference type="ChEBI" id="CHEBI:15378"/>
        <dbReference type="ChEBI" id="CHEBI:33019"/>
        <dbReference type="ChEBI" id="CHEBI:61194"/>
        <dbReference type="ChEBI" id="CHEBI:61382"/>
        <dbReference type="EC" id="3.6.1.66"/>
    </reaction>
</comment>